<name>A0A173MA50_9BACT</name>
<accession>A0A173MA50</accession>
<keyword evidence="2" id="KW-1185">Reference proteome</keyword>
<dbReference type="KEGG" id="fln:FLA_0414"/>
<proteinExistence type="predicted"/>
<dbReference type="STRING" id="477680.SAMN05421788_110158"/>
<dbReference type="Proteomes" id="UP000186917">
    <property type="component" value="Unassembled WGS sequence"/>
</dbReference>
<sequence>MFQCITKIYIQETGLLKNQIIDFIKEQLGTRQHVELLITDGFIPSRGQLQQIPHFPHEMADNYYVNALVTGIDWHLDGKEPVATGNVLGLSTQVVTCLLKDIPVPYLALLAEFLRTQFAFQHMQHSRRTFTPADVADNQEEFPALTGMEDYPDNTKLHVYNGGFLIIEEVPEDNPQGAHTFTAMSDLMSPQCSSLIDAEEELFTKHLEYLFPKYEEPTPEQLHTAHLSRELRQAQTFATSLMEKYAAD</sequence>
<dbReference type="RefSeq" id="WP_076381735.1">
    <property type="nucleotide sequence ID" value="NZ_AP017422.1"/>
</dbReference>
<protein>
    <submittedName>
        <fullName evidence="1">Uncharacterized protein</fullName>
    </submittedName>
</protein>
<evidence type="ECO:0000313" key="2">
    <source>
        <dbReference type="Proteomes" id="UP000186917"/>
    </source>
</evidence>
<gene>
    <name evidence="1" type="ORF">SAMN05421788_110158</name>
</gene>
<dbReference type="EMBL" id="FTOR01000010">
    <property type="protein sequence ID" value="SIT31403.1"/>
    <property type="molecule type" value="Genomic_DNA"/>
</dbReference>
<dbReference type="AlphaFoldDB" id="A0A173MA50"/>
<organism evidence="1 2">
    <name type="scientific">Filimonas lacunae</name>
    <dbReference type="NCBI Taxonomy" id="477680"/>
    <lineage>
        <taxon>Bacteria</taxon>
        <taxon>Pseudomonadati</taxon>
        <taxon>Bacteroidota</taxon>
        <taxon>Chitinophagia</taxon>
        <taxon>Chitinophagales</taxon>
        <taxon>Chitinophagaceae</taxon>
        <taxon>Filimonas</taxon>
    </lineage>
</organism>
<evidence type="ECO:0000313" key="1">
    <source>
        <dbReference type="EMBL" id="SIT31403.1"/>
    </source>
</evidence>
<reference evidence="2" key="1">
    <citation type="submission" date="2017-01" db="EMBL/GenBank/DDBJ databases">
        <authorList>
            <person name="Varghese N."/>
            <person name="Submissions S."/>
        </authorList>
    </citation>
    <scope>NUCLEOTIDE SEQUENCE [LARGE SCALE GENOMIC DNA]</scope>
    <source>
        <strain evidence="2">DSM 21054</strain>
    </source>
</reference>